<dbReference type="Proteomes" id="UP000593577">
    <property type="component" value="Unassembled WGS sequence"/>
</dbReference>
<accession>A0A7J8WJQ7</accession>
<comment type="caution">
    <text evidence="1">The sequence shown here is derived from an EMBL/GenBank/DDBJ whole genome shotgun (WGS) entry which is preliminary data.</text>
</comment>
<protein>
    <submittedName>
        <fullName evidence="1">Uncharacterized protein</fullName>
    </submittedName>
</protein>
<evidence type="ECO:0000313" key="2">
    <source>
        <dbReference type="Proteomes" id="UP000593577"/>
    </source>
</evidence>
<dbReference type="AlphaFoldDB" id="A0A7J8WJQ7"/>
<organism evidence="1 2">
    <name type="scientific">Gossypium aridum</name>
    <name type="common">American cotton</name>
    <name type="synonym">Erioxylum aridum</name>
    <dbReference type="NCBI Taxonomy" id="34290"/>
    <lineage>
        <taxon>Eukaryota</taxon>
        <taxon>Viridiplantae</taxon>
        <taxon>Streptophyta</taxon>
        <taxon>Embryophyta</taxon>
        <taxon>Tracheophyta</taxon>
        <taxon>Spermatophyta</taxon>
        <taxon>Magnoliopsida</taxon>
        <taxon>eudicotyledons</taxon>
        <taxon>Gunneridae</taxon>
        <taxon>Pentapetalae</taxon>
        <taxon>rosids</taxon>
        <taxon>malvids</taxon>
        <taxon>Malvales</taxon>
        <taxon>Malvaceae</taxon>
        <taxon>Malvoideae</taxon>
        <taxon>Gossypium</taxon>
    </lineage>
</organism>
<proteinExistence type="predicted"/>
<dbReference type="EMBL" id="JABFAA010000001">
    <property type="protein sequence ID" value="MBA0675277.1"/>
    <property type="molecule type" value="Genomic_DNA"/>
</dbReference>
<sequence>RSSDKSEAWWFTYIRRHFLKIFQNAARIWARKGDEKRCKSIYMDYPSKCLLITYSDGWVKILPNLDISNSNMKDDIDKLKLLMDFIINYSFKIAIRDYNHFRLPAKLIDFLGHLNSNFL</sequence>
<gene>
    <name evidence="1" type="ORF">Goari_016830</name>
</gene>
<feature type="non-terminal residue" evidence="1">
    <location>
        <position position="119"/>
    </location>
</feature>
<name>A0A7J8WJQ7_GOSAI</name>
<reference evidence="1 2" key="1">
    <citation type="journal article" date="2019" name="Genome Biol. Evol.">
        <title>Insights into the evolution of the New World diploid cottons (Gossypium, subgenus Houzingenia) based on genome sequencing.</title>
        <authorList>
            <person name="Grover C.E."/>
            <person name="Arick M.A. 2nd"/>
            <person name="Thrash A."/>
            <person name="Conover J.L."/>
            <person name="Sanders W.S."/>
            <person name="Peterson D.G."/>
            <person name="Frelichowski J.E."/>
            <person name="Scheffler J.A."/>
            <person name="Scheffler B.E."/>
            <person name="Wendel J.F."/>
        </authorList>
    </citation>
    <scope>NUCLEOTIDE SEQUENCE [LARGE SCALE GENOMIC DNA]</scope>
    <source>
        <strain evidence="1">185</strain>
        <tissue evidence="1">Leaf</tissue>
    </source>
</reference>
<keyword evidence="2" id="KW-1185">Reference proteome</keyword>
<evidence type="ECO:0000313" key="1">
    <source>
        <dbReference type="EMBL" id="MBA0675277.1"/>
    </source>
</evidence>